<comment type="caution">
    <text evidence="2">The sequence shown here is derived from an EMBL/GenBank/DDBJ whole genome shotgun (WGS) entry which is preliminary data.</text>
</comment>
<feature type="transmembrane region" description="Helical" evidence="1">
    <location>
        <begin position="84"/>
        <end position="102"/>
    </location>
</feature>
<feature type="transmembrane region" description="Helical" evidence="1">
    <location>
        <begin position="196"/>
        <end position="216"/>
    </location>
</feature>
<proteinExistence type="predicted"/>
<accession>A0ABV6LTS8</accession>
<evidence type="ECO:0000313" key="2">
    <source>
        <dbReference type="EMBL" id="MFC0525800.1"/>
    </source>
</evidence>
<feature type="transmembrane region" description="Helical" evidence="1">
    <location>
        <begin position="237"/>
        <end position="257"/>
    </location>
</feature>
<evidence type="ECO:0000313" key="3">
    <source>
        <dbReference type="Proteomes" id="UP001589836"/>
    </source>
</evidence>
<keyword evidence="3" id="KW-1185">Reference proteome</keyword>
<gene>
    <name evidence="2" type="ORF">ACFFGV_19665</name>
</gene>
<keyword evidence="1" id="KW-0812">Transmembrane</keyword>
<reference evidence="2 3" key="1">
    <citation type="submission" date="2024-09" db="EMBL/GenBank/DDBJ databases">
        <authorList>
            <person name="Sun Q."/>
            <person name="Mori K."/>
        </authorList>
    </citation>
    <scope>NUCLEOTIDE SEQUENCE [LARGE SCALE GENOMIC DNA]</scope>
    <source>
        <strain evidence="2 3">NCAIM B.02529</strain>
    </source>
</reference>
<feature type="transmembrane region" description="Helical" evidence="1">
    <location>
        <begin position="143"/>
        <end position="163"/>
    </location>
</feature>
<name>A0ABV6LTS8_9BACI</name>
<keyword evidence="1" id="KW-1133">Transmembrane helix</keyword>
<dbReference type="RefSeq" id="WP_377351514.1">
    <property type="nucleotide sequence ID" value="NZ_JBHLTP010000022.1"/>
</dbReference>
<evidence type="ECO:0000256" key="1">
    <source>
        <dbReference type="SAM" id="Phobius"/>
    </source>
</evidence>
<dbReference type="Proteomes" id="UP001589836">
    <property type="component" value="Unassembled WGS sequence"/>
</dbReference>
<feature type="transmembrane region" description="Helical" evidence="1">
    <location>
        <begin position="108"/>
        <end position="123"/>
    </location>
</feature>
<feature type="transmembrane region" description="Helical" evidence="1">
    <location>
        <begin position="6"/>
        <end position="27"/>
    </location>
</feature>
<dbReference type="EMBL" id="JBHLTP010000022">
    <property type="protein sequence ID" value="MFC0525800.1"/>
    <property type="molecule type" value="Genomic_DNA"/>
</dbReference>
<organism evidence="2 3">
    <name type="scientific">Pontibacillus salicampi</name>
    <dbReference type="NCBI Taxonomy" id="1449801"/>
    <lineage>
        <taxon>Bacteria</taxon>
        <taxon>Bacillati</taxon>
        <taxon>Bacillota</taxon>
        <taxon>Bacilli</taxon>
        <taxon>Bacillales</taxon>
        <taxon>Bacillaceae</taxon>
        <taxon>Pontibacillus</taxon>
    </lineage>
</organism>
<keyword evidence="1" id="KW-0472">Membrane</keyword>
<sequence>MNLDFLSAFISIVASILTILLAIKQFFSKDKTPRIKQDNKFGINTYTDASTTVNNSFKKNITYNETVNNNGVKNTQNDDQLEKAIALFTLGTIILGIILSVFSQTYKIVPAVCLLLLVIVLYKDSKLPFKNKAAKIQWGIERILTFALIITLHFIPQPIMNIINQIPPMKVSSFSVLLDWLGHNIKIIFDLRHSPVILLNFVGIIVAIFIVVTLLIDEIRKHKNTHEYNGKSKIISFIILIGFGLSFSNLDYVWYTIEPVRESVNSWFSSYPQ</sequence>
<protein>
    <submittedName>
        <fullName evidence="2">Uncharacterized protein</fullName>
    </submittedName>
</protein>